<dbReference type="EMBL" id="AVOT02004688">
    <property type="protein sequence ID" value="MBW0477077.1"/>
    <property type="molecule type" value="Genomic_DNA"/>
</dbReference>
<gene>
    <name evidence="1" type="ORF">O181_016792</name>
</gene>
<comment type="caution">
    <text evidence="1">The sequence shown here is derived from an EMBL/GenBank/DDBJ whole genome shotgun (WGS) entry which is preliminary data.</text>
</comment>
<dbReference type="PANTHER" id="PTHR11439:SF463">
    <property type="entry name" value="REVERSE TRANSCRIPTASE TY1_COPIA-TYPE DOMAIN-CONTAINING PROTEIN"/>
    <property type="match status" value="1"/>
</dbReference>
<dbReference type="OrthoDB" id="3344688at2759"/>
<evidence type="ECO:0000313" key="2">
    <source>
        <dbReference type="Proteomes" id="UP000765509"/>
    </source>
</evidence>
<dbReference type="PANTHER" id="PTHR11439">
    <property type="entry name" value="GAG-POL-RELATED RETROTRANSPOSON"/>
    <property type="match status" value="1"/>
</dbReference>
<sequence>MMCHLALWTDANWGGTFERSTSGGLILYAGCPIQWISKQQRIVAMSTCATEYVAMVDSGQHISHIINILRTINSNPQLTIHCDNEAAILITKDNASQKRAKYLTRAFFFMNNLVRQEKITLKWVTTKEKLAEVFTKSLSPVNHTKILEGLNL</sequence>
<protein>
    <submittedName>
        <fullName evidence="1">Uncharacterized protein</fullName>
    </submittedName>
</protein>
<name>A0A9Q3C6F5_9BASI</name>
<proteinExistence type="predicted"/>
<evidence type="ECO:0000313" key="1">
    <source>
        <dbReference type="EMBL" id="MBW0477077.1"/>
    </source>
</evidence>
<accession>A0A9Q3C6F5</accession>
<dbReference type="CDD" id="cd09272">
    <property type="entry name" value="RNase_HI_RT_Ty1"/>
    <property type="match status" value="1"/>
</dbReference>
<organism evidence="1 2">
    <name type="scientific">Austropuccinia psidii MF-1</name>
    <dbReference type="NCBI Taxonomy" id="1389203"/>
    <lineage>
        <taxon>Eukaryota</taxon>
        <taxon>Fungi</taxon>
        <taxon>Dikarya</taxon>
        <taxon>Basidiomycota</taxon>
        <taxon>Pucciniomycotina</taxon>
        <taxon>Pucciniomycetes</taxon>
        <taxon>Pucciniales</taxon>
        <taxon>Sphaerophragmiaceae</taxon>
        <taxon>Austropuccinia</taxon>
    </lineage>
</organism>
<dbReference type="AlphaFoldDB" id="A0A9Q3C6F5"/>
<reference evidence="1" key="1">
    <citation type="submission" date="2021-03" db="EMBL/GenBank/DDBJ databases">
        <title>Draft genome sequence of rust myrtle Austropuccinia psidii MF-1, a brazilian biotype.</title>
        <authorList>
            <person name="Quecine M.C."/>
            <person name="Pachon D.M.R."/>
            <person name="Bonatelli M.L."/>
            <person name="Correr F.H."/>
            <person name="Franceschini L.M."/>
            <person name="Leite T.F."/>
            <person name="Margarido G.R.A."/>
            <person name="Almeida C.A."/>
            <person name="Ferrarezi J.A."/>
            <person name="Labate C.A."/>
        </authorList>
    </citation>
    <scope>NUCLEOTIDE SEQUENCE</scope>
    <source>
        <strain evidence="1">MF-1</strain>
    </source>
</reference>
<dbReference type="Proteomes" id="UP000765509">
    <property type="component" value="Unassembled WGS sequence"/>
</dbReference>
<keyword evidence="2" id="KW-1185">Reference proteome</keyword>